<keyword evidence="2" id="KW-1185">Reference proteome</keyword>
<accession>A0AAE1PIT3</accession>
<organism evidence="1 2">
    <name type="scientific">Petrolisthes manimaculis</name>
    <dbReference type="NCBI Taxonomy" id="1843537"/>
    <lineage>
        <taxon>Eukaryota</taxon>
        <taxon>Metazoa</taxon>
        <taxon>Ecdysozoa</taxon>
        <taxon>Arthropoda</taxon>
        <taxon>Crustacea</taxon>
        <taxon>Multicrustacea</taxon>
        <taxon>Malacostraca</taxon>
        <taxon>Eumalacostraca</taxon>
        <taxon>Eucarida</taxon>
        <taxon>Decapoda</taxon>
        <taxon>Pleocyemata</taxon>
        <taxon>Anomura</taxon>
        <taxon>Galatheoidea</taxon>
        <taxon>Porcellanidae</taxon>
        <taxon>Petrolisthes</taxon>
    </lineage>
</organism>
<name>A0AAE1PIT3_9EUCA</name>
<dbReference type="AlphaFoldDB" id="A0AAE1PIT3"/>
<proteinExistence type="predicted"/>
<comment type="caution">
    <text evidence="1">The sequence shown here is derived from an EMBL/GenBank/DDBJ whole genome shotgun (WGS) entry which is preliminary data.</text>
</comment>
<reference evidence="1" key="1">
    <citation type="submission" date="2023-11" db="EMBL/GenBank/DDBJ databases">
        <title>Genome assemblies of two species of porcelain crab, Petrolisthes cinctipes and Petrolisthes manimaculis (Anomura: Porcellanidae).</title>
        <authorList>
            <person name="Angst P."/>
        </authorList>
    </citation>
    <scope>NUCLEOTIDE SEQUENCE</scope>
    <source>
        <strain evidence="1">PB745_02</strain>
        <tissue evidence="1">Gill</tissue>
    </source>
</reference>
<dbReference type="EMBL" id="JAWZYT010001961">
    <property type="protein sequence ID" value="KAK4307867.1"/>
    <property type="molecule type" value="Genomic_DNA"/>
</dbReference>
<gene>
    <name evidence="1" type="ORF">Pmani_020421</name>
</gene>
<dbReference type="Proteomes" id="UP001292094">
    <property type="component" value="Unassembled WGS sequence"/>
</dbReference>
<evidence type="ECO:0000313" key="1">
    <source>
        <dbReference type="EMBL" id="KAK4307867.1"/>
    </source>
</evidence>
<sequence>MAPPHSMCLVHHWFLMSDVTPRDCPGPESSVVLRPTIPSPWQPGAAVAPAGGPAALCHPAPTALISHAATRRAPPLPGSAVKCLANPPILRS</sequence>
<protein>
    <submittedName>
        <fullName evidence="1">Uncharacterized protein</fullName>
    </submittedName>
</protein>
<evidence type="ECO:0000313" key="2">
    <source>
        <dbReference type="Proteomes" id="UP001292094"/>
    </source>
</evidence>